<evidence type="ECO:0000256" key="6">
    <source>
        <dbReference type="ARBA" id="ARBA00022989"/>
    </source>
</evidence>
<dbReference type="GO" id="GO:0035435">
    <property type="term" value="P:phosphate ion transmembrane transport"/>
    <property type="evidence" value="ECO:0007669"/>
    <property type="project" value="TreeGrafter"/>
</dbReference>
<dbReference type="EMBL" id="AZBU02000009">
    <property type="protein sequence ID" value="TKR64897.1"/>
    <property type="molecule type" value="Genomic_DNA"/>
</dbReference>
<dbReference type="Proteomes" id="UP000298663">
    <property type="component" value="Unassembled WGS sequence"/>
</dbReference>
<dbReference type="OrthoDB" id="260807at2759"/>
<feature type="transmembrane region" description="Helical" evidence="8">
    <location>
        <begin position="183"/>
        <end position="206"/>
    </location>
</feature>
<dbReference type="GO" id="GO:0016020">
    <property type="term" value="C:membrane"/>
    <property type="evidence" value="ECO:0007669"/>
    <property type="project" value="UniProtKB-SubCell"/>
</dbReference>
<comment type="caution">
    <text evidence="10">The sequence shown here is derived from an EMBL/GenBank/DDBJ whole genome shotgun (WGS) entry which is preliminary data.</text>
</comment>
<dbReference type="InterPro" id="IPR001204">
    <property type="entry name" value="Phos_transporter"/>
</dbReference>
<feature type="transmembrane region" description="Helical" evidence="8">
    <location>
        <begin position="389"/>
        <end position="407"/>
    </location>
</feature>
<evidence type="ECO:0000256" key="5">
    <source>
        <dbReference type="ARBA" id="ARBA00022692"/>
    </source>
</evidence>
<accession>A0A4U5M7K1</accession>
<keyword evidence="4 8" id="KW-0592">Phosphate transport</keyword>
<dbReference type="GO" id="GO:0005315">
    <property type="term" value="F:phosphate transmembrane transporter activity"/>
    <property type="evidence" value="ECO:0007669"/>
    <property type="project" value="InterPro"/>
</dbReference>
<evidence type="ECO:0000256" key="8">
    <source>
        <dbReference type="RuleBase" id="RU363058"/>
    </source>
</evidence>
<evidence type="ECO:0000256" key="1">
    <source>
        <dbReference type="ARBA" id="ARBA00004141"/>
    </source>
</evidence>
<keyword evidence="7 8" id="KW-0472">Membrane</keyword>
<feature type="transmembrane region" description="Helical" evidence="8">
    <location>
        <begin position="53"/>
        <end position="73"/>
    </location>
</feature>
<name>A0A4U5M7K1_STECR</name>
<dbReference type="PANTHER" id="PTHR11101">
    <property type="entry name" value="PHOSPHATE TRANSPORTER"/>
    <property type="match status" value="1"/>
</dbReference>
<comment type="similarity">
    <text evidence="2 8">Belongs to the inorganic phosphate transporter (PiT) (TC 2.A.20) family.</text>
</comment>
<comment type="subcellular location">
    <subcellularLocation>
        <location evidence="1 8">Membrane</location>
        <topology evidence="1 8">Multi-pass membrane protein</topology>
    </subcellularLocation>
</comment>
<dbReference type="PANTHER" id="PTHR11101:SF80">
    <property type="entry name" value="PHOSPHATE TRANSPORTER"/>
    <property type="match status" value="1"/>
</dbReference>
<keyword evidence="3 8" id="KW-0813">Transport</keyword>
<feature type="transmembrane region" description="Helical" evidence="8">
    <location>
        <begin position="12"/>
        <end position="33"/>
    </location>
</feature>
<keyword evidence="11" id="KW-1185">Reference proteome</keyword>
<sequence>MLDEALQLFQQEMLWTIVVGIVIAFILAFAIGANDTANSFGTSVGSKVITLRQAYILASIFETLGAILLGYKVTDTMRKGVIDLAVYENHEKELMLGQLSVLTGCGIWLLVATFLTLPVSTTHSIVGATLGYSMTLHGFQGIRWAKVYRIFASWIVSPMLSGMVSVFFYLFLDHTVFRRNHPFKCGILLLPLLYFLCAGVNVFAIVYEGSHYLNFDKWPLWAVITVSLAFATGAAVLARYVIAPRLEKSILDNPIVRDEAVEMGTASGSVQVKYIVHSESTKILLDSTELDSENSSSSDQEPIAAEVETGSHRGASTVAPANSILNFFRSDKPEDPLVARLFSFLQIMTACFGGFAHGGNDVSNAIAPLVSIWAIYYEGSAAQNSDTPIGLLVLGSVGMCIGLYTLGHRVIRTVGKNLTQITPTSGFAIEFGAAVTVLFASKLGLPISSTQCKVGSIVAVGLVQPSHSVQWHTFRNIAFSWLVTLPVAGFLSAAAMFTLKTFFV</sequence>
<proteinExistence type="inferred from homology"/>
<evidence type="ECO:0000313" key="11">
    <source>
        <dbReference type="Proteomes" id="UP000298663"/>
    </source>
</evidence>
<feature type="transmembrane region" description="Helical" evidence="8">
    <location>
        <begin position="218"/>
        <end position="242"/>
    </location>
</feature>
<evidence type="ECO:0000256" key="4">
    <source>
        <dbReference type="ARBA" id="ARBA00022592"/>
    </source>
</evidence>
<evidence type="ECO:0000256" key="7">
    <source>
        <dbReference type="ARBA" id="ARBA00023136"/>
    </source>
</evidence>
<evidence type="ECO:0000256" key="9">
    <source>
        <dbReference type="SAM" id="MobiDB-lite"/>
    </source>
</evidence>
<reference evidence="10 11" key="2">
    <citation type="journal article" date="2019" name="G3 (Bethesda)">
        <title>Hybrid Assembly of the Genome of the Entomopathogenic Nematode Steinernema carpocapsae Identifies the X-Chromosome.</title>
        <authorList>
            <person name="Serra L."/>
            <person name="Macchietto M."/>
            <person name="Macias-Munoz A."/>
            <person name="McGill C.J."/>
            <person name="Rodriguez I.M."/>
            <person name="Rodriguez B."/>
            <person name="Murad R."/>
            <person name="Mortazavi A."/>
        </authorList>
    </citation>
    <scope>NUCLEOTIDE SEQUENCE [LARGE SCALE GENOMIC DNA]</scope>
    <source>
        <strain evidence="10 11">ALL</strain>
    </source>
</reference>
<feature type="transmembrane region" description="Helical" evidence="8">
    <location>
        <begin position="151"/>
        <end position="171"/>
    </location>
</feature>
<dbReference type="Pfam" id="PF01384">
    <property type="entry name" value="PHO4"/>
    <property type="match status" value="1"/>
</dbReference>
<gene>
    <name evidence="10" type="ORF">L596_025372</name>
</gene>
<protein>
    <recommendedName>
        <fullName evidence="8">Phosphate transporter</fullName>
    </recommendedName>
</protein>
<feature type="transmembrane region" description="Helical" evidence="8">
    <location>
        <begin position="477"/>
        <end position="499"/>
    </location>
</feature>
<organism evidence="10 11">
    <name type="scientific">Steinernema carpocapsae</name>
    <name type="common">Entomopathogenic nematode</name>
    <dbReference type="NCBI Taxonomy" id="34508"/>
    <lineage>
        <taxon>Eukaryota</taxon>
        <taxon>Metazoa</taxon>
        <taxon>Ecdysozoa</taxon>
        <taxon>Nematoda</taxon>
        <taxon>Chromadorea</taxon>
        <taxon>Rhabditida</taxon>
        <taxon>Tylenchina</taxon>
        <taxon>Panagrolaimomorpha</taxon>
        <taxon>Strongyloidoidea</taxon>
        <taxon>Steinernematidae</taxon>
        <taxon>Steinernema</taxon>
    </lineage>
</organism>
<keyword evidence="5 8" id="KW-0812">Transmembrane</keyword>
<evidence type="ECO:0000313" key="10">
    <source>
        <dbReference type="EMBL" id="TKR64897.1"/>
    </source>
</evidence>
<keyword evidence="6 8" id="KW-1133">Transmembrane helix</keyword>
<evidence type="ECO:0000256" key="3">
    <source>
        <dbReference type="ARBA" id="ARBA00022448"/>
    </source>
</evidence>
<evidence type="ECO:0000256" key="2">
    <source>
        <dbReference type="ARBA" id="ARBA00009916"/>
    </source>
</evidence>
<comment type="function">
    <text evidence="8">Sodium-phosphate symporter.</text>
</comment>
<reference evidence="10 11" key="1">
    <citation type="journal article" date="2015" name="Genome Biol.">
        <title>Comparative genomics of Steinernema reveals deeply conserved gene regulatory networks.</title>
        <authorList>
            <person name="Dillman A.R."/>
            <person name="Macchietto M."/>
            <person name="Porter C.F."/>
            <person name="Rogers A."/>
            <person name="Williams B."/>
            <person name="Antoshechkin I."/>
            <person name="Lee M.M."/>
            <person name="Goodwin Z."/>
            <person name="Lu X."/>
            <person name="Lewis E.E."/>
            <person name="Goodrich-Blair H."/>
            <person name="Stock S.P."/>
            <person name="Adams B.J."/>
            <person name="Sternberg P.W."/>
            <person name="Mortazavi A."/>
        </authorList>
    </citation>
    <scope>NUCLEOTIDE SEQUENCE [LARGE SCALE GENOMIC DNA]</scope>
    <source>
        <strain evidence="10 11">ALL</strain>
    </source>
</reference>
<dbReference type="AlphaFoldDB" id="A0A4U5M7K1"/>
<feature type="transmembrane region" description="Helical" evidence="8">
    <location>
        <begin position="337"/>
        <end position="356"/>
    </location>
</feature>
<feature type="region of interest" description="Disordered" evidence="9">
    <location>
        <begin position="287"/>
        <end position="313"/>
    </location>
</feature>